<reference evidence="2" key="2">
    <citation type="journal article" date="2021" name="PeerJ">
        <title>Extensive microbial diversity within the chicken gut microbiome revealed by metagenomics and culture.</title>
        <authorList>
            <person name="Gilroy R."/>
            <person name="Ravi A."/>
            <person name="Getino M."/>
            <person name="Pursley I."/>
            <person name="Horton D.L."/>
            <person name="Alikhan N.F."/>
            <person name="Baker D."/>
            <person name="Gharbi K."/>
            <person name="Hall N."/>
            <person name="Watson M."/>
            <person name="Adriaenssens E.M."/>
            <person name="Foster-Nyarko E."/>
            <person name="Jarju S."/>
            <person name="Secka A."/>
            <person name="Antonio M."/>
            <person name="Oren A."/>
            <person name="Chaudhuri R.R."/>
            <person name="La Ragione R."/>
            <person name="Hildebrand F."/>
            <person name="Pallen M.J."/>
        </authorList>
    </citation>
    <scope>NUCLEOTIDE SEQUENCE</scope>
    <source>
        <strain evidence="2">6276</strain>
    </source>
</reference>
<organism evidence="2 3">
    <name type="scientific">Candidatus Scatousia excrementigallinarum</name>
    <dbReference type="NCBI Taxonomy" id="2840935"/>
    <lineage>
        <taxon>Bacteria</taxon>
        <taxon>Candidatus Scatousia</taxon>
    </lineage>
</organism>
<protein>
    <submittedName>
        <fullName evidence="2">DUF1837 domain-containing protein</fullName>
    </submittedName>
</protein>
<evidence type="ECO:0000259" key="1">
    <source>
        <dbReference type="Pfam" id="PF08878"/>
    </source>
</evidence>
<dbReference type="InterPro" id="IPR014976">
    <property type="entry name" value="AbpA_HamA_C"/>
</dbReference>
<feature type="domain" description="Anti-bacteriophage protein A/HamA C-terminal" evidence="1">
    <location>
        <begin position="9"/>
        <end position="284"/>
    </location>
</feature>
<gene>
    <name evidence="2" type="ORF">IAC10_03530</name>
</gene>
<evidence type="ECO:0000313" key="3">
    <source>
        <dbReference type="Proteomes" id="UP000823928"/>
    </source>
</evidence>
<evidence type="ECO:0000313" key="2">
    <source>
        <dbReference type="EMBL" id="HIS35686.1"/>
    </source>
</evidence>
<proteinExistence type="predicted"/>
<dbReference type="Pfam" id="PF08878">
    <property type="entry name" value="HamA"/>
    <property type="match status" value="1"/>
</dbReference>
<name>A0A9D1EXR0_9BACT</name>
<dbReference type="AlphaFoldDB" id="A0A9D1EXR0"/>
<dbReference type="Proteomes" id="UP000823928">
    <property type="component" value="Unassembled WGS sequence"/>
</dbReference>
<accession>A0A9D1EXR0</accession>
<reference evidence="2" key="1">
    <citation type="submission" date="2020-10" db="EMBL/GenBank/DDBJ databases">
        <authorList>
            <person name="Gilroy R."/>
        </authorList>
    </citation>
    <scope>NUCLEOTIDE SEQUENCE</scope>
    <source>
        <strain evidence="2">6276</strain>
    </source>
</reference>
<sequence>MDSIVPQHINQETLKSYYLYFDENGNKSSELLDILMDSLLEFVFGIKYRNIQNPKEHQKFFNACEKLYKDPKARNPKREGDLGEIILHTLLRKYVGTIPFAGRFYFAVDKNTSPKSFDIVHVLPDESKNILVLGESKMYADAKGGIDALADDIKKHFNADYVRKQFVKISEAVSSDNLVDQETIVKPMRRTIDEWEYKLRTEKTLENVIDALYIPLLCTYNYDKYSKYTNISDQFIQEYETHIGELYSYFDNKNIIRPACLNILLMLFPIPSKDILIEEYYKRINEVVE</sequence>
<dbReference type="EMBL" id="DVIU01000077">
    <property type="protein sequence ID" value="HIS35686.1"/>
    <property type="molecule type" value="Genomic_DNA"/>
</dbReference>
<comment type="caution">
    <text evidence="2">The sequence shown here is derived from an EMBL/GenBank/DDBJ whole genome shotgun (WGS) entry which is preliminary data.</text>
</comment>